<proteinExistence type="predicted"/>
<accession>A0AC61R9V2</accession>
<dbReference type="EMBL" id="SRYG01000002">
    <property type="protein sequence ID" value="TGY67073.1"/>
    <property type="molecule type" value="Genomic_DNA"/>
</dbReference>
<name>A0AC61R9V2_9FIRM</name>
<gene>
    <name evidence="1" type="ORF">E5336_01265</name>
</gene>
<reference evidence="1" key="1">
    <citation type="submission" date="2019-04" db="EMBL/GenBank/DDBJ databases">
        <title>Microbes associate with the intestines of laboratory mice.</title>
        <authorList>
            <person name="Navarre W."/>
            <person name="Wong E."/>
            <person name="Huang K."/>
            <person name="Tropini C."/>
            <person name="Ng K."/>
            <person name="Yu B."/>
        </authorList>
    </citation>
    <scope>NUCLEOTIDE SEQUENCE</scope>
    <source>
        <strain evidence="1">NM09_H32</strain>
    </source>
</reference>
<keyword evidence="2" id="KW-1185">Reference proteome</keyword>
<protein>
    <submittedName>
        <fullName evidence="1">Isopeptide-forming domain-containing fimbrial protein</fullName>
    </submittedName>
</protein>
<comment type="caution">
    <text evidence="1">The sequence shown here is derived from an EMBL/GenBank/DDBJ whole genome shotgun (WGS) entry which is preliminary data.</text>
</comment>
<dbReference type="Proteomes" id="UP000308836">
    <property type="component" value="Unassembled WGS sequence"/>
</dbReference>
<evidence type="ECO:0000313" key="1">
    <source>
        <dbReference type="EMBL" id="TGY67073.1"/>
    </source>
</evidence>
<evidence type="ECO:0000313" key="2">
    <source>
        <dbReference type="Proteomes" id="UP000308836"/>
    </source>
</evidence>
<organism evidence="1 2">
    <name type="scientific">Dubosiella muris</name>
    <dbReference type="NCBI Taxonomy" id="3038133"/>
    <lineage>
        <taxon>Bacteria</taxon>
        <taxon>Bacillati</taxon>
        <taxon>Bacillota</taxon>
        <taxon>Erysipelotrichia</taxon>
        <taxon>Erysipelotrichales</taxon>
        <taxon>Erysipelotrichaceae</taxon>
        <taxon>Dubosiella</taxon>
    </lineage>
</organism>
<sequence>MKKSFKNRMKGALALVCLLWGMTVAVPIKATETGDTTSTDISETGTKSTVNLTIPESLKGHTFAAYQIFKGDVSNGVLSNVKWGDGVDRDNLISSLRSKSIISTTTTDPTPKEVAQAIETYVSQGSDETEKERRAGEIALLISKHLSETSTSIAGTSVSLVPGYYLIKDVTKNTTNPDFTWNESLLQLTSDMKIERKAETPTVKKQVGENNGENGALNYQDVADYSIGDDVPFQITSTVPETTHYDEYTYEFHDTLSKGLNLNEDSIEVLLDGDKLTKGTDYTIVNGQKETKDGCSLHVKISNLKDHGGEEVIVTYTAQLNSNALVGIANGNDTPNTNKVYLAYTNHPYTDSDYAVTPEDKVLVLTYKLSGTKKDASDKKTPLKGAEFYLLNTDQKNPSYAMMDATSHKFTGWTKDEKSASKLISGENGGFEIQGLDAGTYYLKEIKAPVGYNIMEGLQSVEVIANKSRVYDFGEATSPVDFNTNSNDANGVKKTSIDQSGTMSVVVENGKGFTMPSTGAFGQTLIYGVGGLLALGGLGIRMARRRHEQD</sequence>